<sequence>MSGKEAKPAAGLVHLRLDLAQLGGLAGNRLLHLADAGTGSAAPCGLQLGRQIAADRGLCHRSPGGKGNPGHRSGCDA</sequence>
<feature type="region of interest" description="Disordered" evidence="1">
    <location>
        <begin position="58"/>
        <end position="77"/>
    </location>
</feature>
<protein>
    <submittedName>
        <fullName evidence="2">Uncharacterized protein</fullName>
    </submittedName>
</protein>
<keyword evidence="3" id="KW-1185">Reference proteome</keyword>
<organism evidence="2 3">
    <name type="scientific">Nitratireductor indicus C115</name>
    <dbReference type="NCBI Taxonomy" id="1231190"/>
    <lineage>
        <taxon>Bacteria</taxon>
        <taxon>Pseudomonadati</taxon>
        <taxon>Pseudomonadota</taxon>
        <taxon>Alphaproteobacteria</taxon>
        <taxon>Hyphomicrobiales</taxon>
        <taxon>Phyllobacteriaceae</taxon>
        <taxon>Nitratireductor</taxon>
    </lineage>
</organism>
<dbReference type="Proteomes" id="UP000007374">
    <property type="component" value="Unassembled WGS sequence"/>
</dbReference>
<reference evidence="2 3" key="1">
    <citation type="journal article" date="2012" name="J. Bacteriol.">
        <title>Genome Sequence of Nitratireductor indicus Type Strain C115.</title>
        <authorList>
            <person name="Lai Q."/>
            <person name="Li G."/>
            <person name="Yu Z."/>
            <person name="Shao Z."/>
        </authorList>
    </citation>
    <scope>NUCLEOTIDE SEQUENCE [LARGE SCALE GENOMIC DNA]</scope>
    <source>
        <strain evidence="2 3">C115</strain>
    </source>
</reference>
<dbReference type="EMBL" id="AMSI01000002">
    <property type="protein sequence ID" value="EKF43784.1"/>
    <property type="molecule type" value="Genomic_DNA"/>
</dbReference>
<gene>
    <name evidence="2" type="ORF">NA8A_03190</name>
</gene>
<evidence type="ECO:0000256" key="1">
    <source>
        <dbReference type="SAM" id="MobiDB-lite"/>
    </source>
</evidence>
<accession>K2P0Q8</accession>
<name>K2P0Q8_9HYPH</name>
<evidence type="ECO:0000313" key="2">
    <source>
        <dbReference type="EMBL" id="EKF43784.1"/>
    </source>
</evidence>
<dbReference type="AlphaFoldDB" id="K2P0Q8"/>
<comment type="caution">
    <text evidence="2">The sequence shown here is derived from an EMBL/GenBank/DDBJ whole genome shotgun (WGS) entry which is preliminary data.</text>
</comment>
<evidence type="ECO:0000313" key="3">
    <source>
        <dbReference type="Proteomes" id="UP000007374"/>
    </source>
</evidence>
<proteinExistence type="predicted"/>